<dbReference type="GO" id="GO:0052621">
    <property type="term" value="F:diguanylate cyclase activity"/>
    <property type="evidence" value="ECO:0007669"/>
    <property type="project" value="UniProtKB-EC"/>
</dbReference>
<dbReference type="SMART" id="SM00052">
    <property type="entry name" value="EAL"/>
    <property type="match status" value="1"/>
</dbReference>
<dbReference type="CDD" id="cd01948">
    <property type="entry name" value="EAL"/>
    <property type="match status" value="1"/>
</dbReference>
<feature type="transmembrane region" description="Helical" evidence="1">
    <location>
        <begin position="17"/>
        <end position="39"/>
    </location>
</feature>
<sequence length="778" mass="82787">MTSTPSATAVAGTRRGAVFDGAVCAVGLAIFVVAVVAVAQDGLTHIAPALVGIPVILIVSRFPLVVDNNDGGIEVGFDSCVLMFLLCTLPAHDAVFIWSLGVMVTQLTTGKLWSSKAFNIGVGIIAGSIAAAVVTAGRGDSIGTGRELAAVMIAAVAYFATDYVMSAVSVGISSGTAIRRHLLQRGTWLAVACFVPFDTLGYLGVVVHRATPGWMLILLAVPLVTLLVATRAVTRARENARRLTVLFDAAVRAQTHTDRERVVGALVEDARDLLHLRRVAVRSTPPDGGEIGARVNDEEEPRWLVAKALGRARSTIAADEQALRALGAVASDAFARLALTEEMVHVARHDPLTDLPNRGILLDRLLEAQANARKNGTQVTLLFIDLDGFKPVNDRFGHAAGDAVLVELADRLRSCVRECDTVARLGGDEFAVLIEGAEVAEVEEMWARVLAATRRGVLVAGHLLPLSASGGIAFGGPGDDAEGLLRKADLAMYEAKARGKARVVVYEHAIGRARVERLEMVDDLRRAVARAEIEIAYQPIVDVDSGRIAGAEALARWRRDGVPVSPELFIGIAEESGLIVDLGESVLTAVAADAAVLHDQIDGPFVMTVNISARQLREPGFVELVARSLTAMNGTALVLEITERQGIDLDPLVLDAMHAIAAMGVRFAIDDFGVGFSSISYLRDIPVQIIKADGSLSHAIDSDERASALLRSVAHMGRSLGLEVVVEGIEREAQLTVLRDHGHQLYAQGFLLHRPMPIDDLLTTLRGDRTTSALTSVS</sequence>
<feature type="transmembrane region" description="Helical" evidence="1">
    <location>
        <begin position="46"/>
        <end position="66"/>
    </location>
</feature>
<dbReference type="GO" id="GO:0016853">
    <property type="term" value="F:isomerase activity"/>
    <property type="evidence" value="ECO:0007669"/>
    <property type="project" value="UniProtKB-KW"/>
</dbReference>
<organism evidence="4 5">
    <name type="scientific">Nocardioides bizhenqiangii</name>
    <dbReference type="NCBI Taxonomy" id="3095076"/>
    <lineage>
        <taxon>Bacteria</taxon>
        <taxon>Bacillati</taxon>
        <taxon>Actinomycetota</taxon>
        <taxon>Actinomycetes</taxon>
        <taxon>Propionibacteriales</taxon>
        <taxon>Nocardioidaceae</taxon>
        <taxon>Nocardioides</taxon>
    </lineage>
</organism>
<dbReference type="InterPro" id="IPR029787">
    <property type="entry name" value="Nucleotide_cyclase"/>
</dbReference>
<keyword evidence="4" id="KW-0808">Transferase</keyword>
<dbReference type="Pfam" id="PF00563">
    <property type="entry name" value="EAL"/>
    <property type="match status" value="1"/>
</dbReference>
<dbReference type="PROSITE" id="PS50887">
    <property type="entry name" value="GGDEF"/>
    <property type="match status" value="1"/>
</dbReference>
<dbReference type="Gene3D" id="3.20.20.450">
    <property type="entry name" value="EAL domain"/>
    <property type="match status" value="1"/>
</dbReference>
<dbReference type="InterPro" id="IPR001633">
    <property type="entry name" value="EAL_dom"/>
</dbReference>
<dbReference type="InterPro" id="IPR035919">
    <property type="entry name" value="EAL_sf"/>
</dbReference>
<feature type="transmembrane region" description="Helical" evidence="1">
    <location>
        <begin position="81"/>
        <end position="105"/>
    </location>
</feature>
<keyword evidence="5" id="KW-1185">Reference proteome</keyword>
<keyword evidence="1" id="KW-1133">Transmembrane helix</keyword>
<dbReference type="SUPFAM" id="SSF141868">
    <property type="entry name" value="EAL domain-like"/>
    <property type="match status" value="1"/>
</dbReference>
<feature type="transmembrane region" description="Helical" evidence="1">
    <location>
        <begin position="148"/>
        <end position="174"/>
    </location>
</feature>
<feature type="domain" description="EAL" evidence="2">
    <location>
        <begin position="517"/>
        <end position="769"/>
    </location>
</feature>
<evidence type="ECO:0000313" key="4">
    <source>
        <dbReference type="EMBL" id="WQQ25940.1"/>
    </source>
</evidence>
<reference evidence="5" key="1">
    <citation type="submission" date="2023-12" db="EMBL/GenBank/DDBJ databases">
        <title>Novel species in genus Nocardioides.</title>
        <authorList>
            <person name="Zhou H."/>
        </authorList>
    </citation>
    <scope>NUCLEOTIDE SEQUENCE [LARGE SCALE GENOMIC DNA]</scope>
    <source>
        <strain evidence="5">HM61</strain>
    </source>
</reference>
<keyword evidence="4" id="KW-0378">Hydrolase</keyword>
<evidence type="ECO:0000313" key="5">
    <source>
        <dbReference type="Proteomes" id="UP001327225"/>
    </source>
</evidence>
<keyword evidence="4" id="KW-0548">Nucleotidyltransferase</keyword>
<feature type="transmembrane region" description="Helical" evidence="1">
    <location>
        <begin position="186"/>
        <end position="207"/>
    </location>
</feature>
<keyword evidence="1" id="KW-0472">Membrane</keyword>
<feature type="transmembrane region" description="Helical" evidence="1">
    <location>
        <begin position="117"/>
        <end position="136"/>
    </location>
</feature>
<dbReference type="EC" id="2.7.7.65" evidence="4"/>
<dbReference type="SMART" id="SM00267">
    <property type="entry name" value="GGDEF"/>
    <property type="match status" value="1"/>
</dbReference>
<dbReference type="InterPro" id="IPR052155">
    <property type="entry name" value="Biofilm_reg_signaling"/>
</dbReference>
<evidence type="ECO:0000259" key="2">
    <source>
        <dbReference type="PROSITE" id="PS50883"/>
    </source>
</evidence>
<keyword evidence="1" id="KW-0812">Transmembrane</keyword>
<accession>A0ABZ0ZNS1</accession>
<proteinExistence type="predicted"/>
<dbReference type="Gene3D" id="3.30.70.270">
    <property type="match status" value="1"/>
</dbReference>
<dbReference type="PANTHER" id="PTHR44757:SF2">
    <property type="entry name" value="BIOFILM ARCHITECTURE MAINTENANCE PROTEIN MBAA"/>
    <property type="match status" value="1"/>
</dbReference>
<dbReference type="InterPro" id="IPR043128">
    <property type="entry name" value="Rev_trsase/Diguanyl_cyclase"/>
</dbReference>
<dbReference type="SUPFAM" id="SSF55073">
    <property type="entry name" value="Nucleotide cyclase"/>
    <property type="match status" value="1"/>
</dbReference>
<keyword evidence="4" id="KW-0413">Isomerase</keyword>
<dbReference type="PROSITE" id="PS50883">
    <property type="entry name" value="EAL"/>
    <property type="match status" value="1"/>
</dbReference>
<evidence type="ECO:0000259" key="3">
    <source>
        <dbReference type="PROSITE" id="PS50887"/>
    </source>
</evidence>
<gene>
    <name evidence="4" type="ORF">SHK19_18475</name>
</gene>
<dbReference type="Pfam" id="PF00990">
    <property type="entry name" value="GGDEF"/>
    <property type="match status" value="1"/>
</dbReference>
<dbReference type="PANTHER" id="PTHR44757">
    <property type="entry name" value="DIGUANYLATE CYCLASE DGCP"/>
    <property type="match status" value="1"/>
</dbReference>
<dbReference type="GO" id="GO:0071111">
    <property type="term" value="F:cyclic-guanylate-specific phosphodiesterase activity"/>
    <property type="evidence" value="ECO:0007669"/>
    <property type="project" value="UniProtKB-EC"/>
</dbReference>
<dbReference type="EC" id="3.1.4.52" evidence="4"/>
<protein>
    <submittedName>
        <fullName evidence="4">Bifunctional diguanylate cyclase/phosphodiesterase</fullName>
        <ecNumber evidence="4">2.7.7.65</ecNumber>
        <ecNumber evidence="4">3.1.4.52</ecNumber>
    </submittedName>
</protein>
<name>A0ABZ0ZNS1_9ACTN</name>
<dbReference type="InterPro" id="IPR000160">
    <property type="entry name" value="GGDEF_dom"/>
</dbReference>
<dbReference type="Proteomes" id="UP001327225">
    <property type="component" value="Chromosome"/>
</dbReference>
<dbReference type="CDD" id="cd01949">
    <property type="entry name" value="GGDEF"/>
    <property type="match status" value="1"/>
</dbReference>
<dbReference type="NCBIfam" id="TIGR00254">
    <property type="entry name" value="GGDEF"/>
    <property type="match status" value="1"/>
</dbReference>
<dbReference type="RefSeq" id="WP_322937105.1">
    <property type="nucleotide sequence ID" value="NZ_CP141059.1"/>
</dbReference>
<feature type="domain" description="GGDEF" evidence="3">
    <location>
        <begin position="377"/>
        <end position="508"/>
    </location>
</feature>
<evidence type="ECO:0000256" key="1">
    <source>
        <dbReference type="SAM" id="Phobius"/>
    </source>
</evidence>
<feature type="transmembrane region" description="Helical" evidence="1">
    <location>
        <begin position="213"/>
        <end position="233"/>
    </location>
</feature>
<dbReference type="EMBL" id="CP141059">
    <property type="protein sequence ID" value="WQQ25940.1"/>
    <property type="molecule type" value="Genomic_DNA"/>
</dbReference>